<evidence type="ECO:0000313" key="2">
    <source>
        <dbReference type="Proteomes" id="UP001151760"/>
    </source>
</evidence>
<proteinExistence type="predicted"/>
<comment type="caution">
    <text evidence="1">The sequence shown here is derived from an EMBL/GenBank/DDBJ whole genome shotgun (WGS) entry which is preliminary data.</text>
</comment>
<protein>
    <submittedName>
        <fullName evidence="1">Uncharacterized protein</fullName>
    </submittedName>
</protein>
<dbReference type="EMBL" id="BQNB010017573">
    <property type="protein sequence ID" value="GJT64743.1"/>
    <property type="molecule type" value="Genomic_DNA"/>
</dbReference>
<gene>
    <name evidence="1" type="ORF">Tco_1016223</name>
</gene>
<reference evidence="1" key="1">
    <citation type="journal article" date="2022" name="Int. J. Mol. Sci.">
        <title>Draft Genome of Tanacetum Coccineum: Genomic Comparison of Closely Related Tanacetum-Family Plants.</title>
        <authorList>
            <person name="Yamashiro T."/>
            <person name="Shiraishi A."/>
            <person name="Nakayama K."/>
            <person name="Satake H."/>
        </authorList>
    </citation>
    <scope>NUCLEOTIDE SEQUENCE</scope>
</reference>
<reference evidence="1" key="2">
    <citation type="submission" date="2022-01" db="EMBL/GenBank/DDBJ databases">
        <authorList>
            <person name="Yamashiro T."/>
            <person name="Shiraishi A."/>
            <person name="Satake H."/>
            <person name="Nakayama K."/>
        </authorList>
    </citation>
    <scope>NUCLEOTIDE SEQUENCE</scope>
</reference>
<sequence>MLLFFPIINGSLLPRVRQVSQLIVGSGITGGDNSNKNDILCLMASMRSSPFWNTRTIRPESCCENLDCMKVCVMIDELSIVETDKVNHTVETDKMKLVVEAECFGKCVDEFDKETVIWCMCLLEETKRIASRHFDSVEDIAARAEKRRLLYDTSGCLLIGVAALSEIDLGVFFRPVISSDERSCEIKGWLRALCIVPLIELLCVSLTMGLAAVSLRVLPIDTALCSALGMSHAGNGSGASRLVVKTAIARYYVNDVLATEMSLSTRTDSTFVNEDLLSSSALVMKSIETSRCD</sequence>
<dbReference type="Proteomes" id="UP001151760">
    <property type="component" value="Unassembled WGS sequence"/>
</dbReference>
<name>A0ABQ5FPD7_9ASTR</name>
<accession>A0ABQ5FPD7</accession>
<evidence type="ECO:0000313" key="1">
    <source>
        <dbReference type="EMBL" id="GJT64743.1"/>
    </source>
</evidence>
<keyword evidence="2" id="KW-1185">Reference proteome</keyword>
<organism evidence="1 2">
    <name type="scientific">Tanacetum coccineum</name>
    <dbReference type="NCBI Taxonomy" id="301880"/>
    <lineage>
        <taxon>Eukaryota</taxon>
        <taxon>Viridiplantae</taxon>
        <taxon>Streptophyta</taxon>
        <taxon>Embryophyta</taxon>
        <taxon>Tracheophyta</taxon>
        <taxon>Spermatophyta</taxon>
        <taxon>Magnoliopsida</taxon>
        <taxon>eudicotyledons</taxon>
        <taxon>Gunneridae</taxon>
        <taxon>Pentapetalae</taxon>
        <taxon>asterids</taxon>
        <taxon>campanulids</taxon>
        <taxon>Asterales</taxon>
        <taxon>Asteraceae</taxon>
        <taxon>Asteroideae</taxon>
        <taxon>Anthemideae</taxon>
        <taxon>Anthemidinae</taxon>
        <taxon>Tanacetum</taxon>
    </lineage>
</organism>